<comment type="caution">
    <text evidence="1">The sequence shown here is derived from an EMBL/GenBank/DDBJ whole genome shotgun (WGS) entry which is preliminary data.</text>
</comment>
<keyword evidence="2" id="KW-1185">Reference proteome</keyword>
<protein>
    <submittedName>
        <fullName evidence="1">Uncharacterized protein</fullName>
    </submittedName>
</protein>
<sequence>MLIRILHTTIKRVGFCEQSTRQLEKKNTQNSLRIRLPHFFVSYALQAAAGEVVEVVVEAGVEVRRWASVGEIAE</sequence>
<dbReference type="AlphaFoldDB" id="A0A9D4BMP9"/>
<dbReference type="EMBL" id="JAIWYP010000015">
    <property type="protein sequence ID" value="KAH3700668.1"/>
    <property type="molecule type" value="Genomic_DNA"/>
</dbReference>
<reference evidence="1" key="1">
    <citation type="journal article" date="2019" name="bioRxiv">
        <title>The Genome of the Zebra Mussel, Dreissena polymorpha: A Resource for Invasive Species Research.</title>
        <authorList>
            <person name="McCartney M.A."/>
            <person name="Auch B."/>
            <person name="Kono T."/>
            <person name="Mallez S."/>
            <person name="Zhang Y."/>
            <person name="Obille A."/>
            <person name="Becker A."/>
            <person name="Abrahante J.E."/>
            <person name="Garbe J."/>
            <person name="Badalamenti J.P."/>
            <person name="Herman A."/>
            <person name="Mangelson H."/>
            <person name="Liachko I."/>
            <person name="Sullivan S."/>
            <person name="Sone E.D."/>
            <person name="Koren S."/>
            <person name="Silverstein K.A.T."/>
            <person name="Beckman K.B."/>
            <person name="Gohl D.M."/>
        </authorList>
    </citation>
    <scope>NUCLEOTIDE SEQUENCE</scope>
    <source>
        <strain evidence="1">Duluth1</strain>
        <tissue evidence="1">Whole animal</tissue>
    </source>
</reference>
<dbReference type="Proteomes" id="UP000828390">
    <property type="component" value="Unassembled WGS sequence"/>
</dbReference>
<evidence type="ECO:0000313" key="1">
    <source>
        <dbReference type="EMBL" id="KAH3700668.1"/>
    </source>
</evidence>
<accession>A0A9D4BMP9</accession>
<proteinExistence type="predicted"/>
<name>A0A9D4BMP9_DREPO</name>
<reference evidence="1" key="2">
    <citation type="submission" date="2020-11" db="EMBL/GenBank/DDBJ databases">
        <authorList>
            <person name="McCartney M.A."/>
            <person name="Auch B."/>
            <person name="Kono T."/>
            <person name="Mallez S."/>
            <person name="Becker A."/>
            <person name="Gohl D.M."/>
            <person name="Silverstein K.A.T."/>
            <person name="Koren S."/>
            <person name="Bechman K.B."/>
            <person name="Herman A."/>
            <person name="Abrahante J.E."/>
            <person name="Garbe J."/>
        </authorList>
    </citation>
    <scope>NUCLEOTIDE SEQUENCE</scope>
    <source>
        <strain evidence="1">Duluth1</strain>
        <tissue evidence="1">Whole animal</tissue>
    </source>
</reference>
<gene>
    <name evidence="1" type="ORF">DPMN_075645</name>
</gene>
<organism evidence="1 2">
    <name type="scientific">Dreissena polymorpha</name>
    <name type="common">Zebra mussel</name>
    <name type="synonym">Mytilus polymorpha</name>
    <dbReference type="NCBI Taxonomy" id="45954"/>
    <lineage>
        <taxon>Eukaryota</taxon>
        <taxon>Metazoa</taxon>
        <taxon>Spiralia</taxon>
        <taxon>Lophotrochozoa</taxon>
        <taxon>Mollusca</taxon>
        <taxon>Bivalvia</taxon>
        <taxon>Autobranchia</taxon>
        <taxon>Heteroconchia</taxon>
        <taxon>Euheterodonta</taxon>
        <taxon>Imparidentia</taxon>
        <taxon>Neoheterodontei</taxon>
        <taxon>Myida</taxon>
        <taxon>Dreissenoidea</taxon>
        <taxon>Dreissenidae</taxon>
        <taxon>Dreissena</taxon>
    </lineage>
</organism>
<evidence type="ECO:0000313" key="2">
    <source>
        <dbReference type="Proteomes" id="UP000828390"/>
    </source>
</evidence>